<feature type="domain" description="FAS1" evidence="2">
    <location>
        <begin position="34"/>
        <end position="165"/>
    </location>
</feature>
<dbReference type="RefSeq" id="WP_169455761.1">
    <property type="nucleotide sequence ID" value="NZ_CP051774.1"/>
</dbReference>
<proteinExistence type="predicted"/>
<reference evidence="3 4" key="1">
    <citation type="submission" date="2020-04" db="EMBL/GenBank/DDBJ databases">
        <title>Luteolibacter sp. G-1-1-1 isolated from soil.</title>
        <authorList>
            <person name="Dahal R.H."/>
        </authorList>
    </citation>
    <scope>NUCLEOTIDE SEQUENCE [LARGE SCALE GENOMIC DNA]</scope>
    <source>
        <strain evidence="3 4">G-1-1-1</strain>
    </source>
</reference>
<dbReference type="GO" id="GO:0031012">
    <property type="term" value="C:extracellular matrix"/>
    <property type="evidence" value="ECO:0007669"/>
    <property type="project" value="TreeGrafter"/>
</dbReference>
<dbReference type="EMBL" id="CP051774">
    <property type="protein sequence ID" value="QJE97361.1"/>
    <property type="molecule type" value="Genomic_DNA"/>
</dbReference>
<feature type="signal peptide" evidence="1">
    <location>
        <begin position="1"/>
        <end position="19"/>
    </location>
</feature>
<name>A0A858RL81_9BACT</name>
<evidence type="ECO:0000313" key="3">
    <source>
        <dbReference type="EMBL" id="QJE97361.1"/>
    </source>
</evidence>
<dbReference type="PANTHER" id="PTHR10900:SF77">
    <property type="entry name" value="FI19380P1"/>
    <property type="match status" value="1"/>
</dbReference>
<dbReference type="PROSITE" id="PS50213">
    <property type="entry name" value="FAS1"/>
    <property type="match status" value="1"/>
</dbReference>
<dbReference type="GO" id="GO:0050839">
    <property type="term" value="F:cell adhesion molecule binding"/>
    <property type="evidence" value="ECO:0007669"/>
    <property type="project" value="TreeGrafter"/>
</dbReference>
<dbReference type="InterPro" id="IPR036378">
    <property type="entry name" value="FAS1_dom_sf"/>
</dbReference>
<dbReference type="AlphaFoldDB" id="A0A858RL81"/>
<evidence type="ECO:0000313" key="4">
    <source>
        <dbReference type="Proteomes" id="UP000501812"/>
    </source>
</evidence>
<evidence type="ECO:0000256" key="1">
    <source>
        <dbReference type="SAM" id="SignalP"/>
    </source>
</evidence>
<feature type="chain" id="PRO_5032888364" evidence="1">
    <location>
        <begin position="20"/>
        <end position="170"/>
    </location>
</feature>
<dbReference type="SUPFAM" id="SSF82153">
    <property type="entry name" value="FAS1 domain"/>
    <property type="match status" value="1"/>
</dbReference>
<dbReference type="KEGG" id="luo:HHL09_16730"/>
<dbReference type="Gene3D" id="2.30.180.10">
    <property type="entry name" value="FAS1 domain"/>
    <property type="match status" value="1"/>
</dbReference>
<dbReference type="SMART" id="SM00554">
    <property type="entry name" value="FAS1"/>
    <property type="match status" value="1"/>
</dbReference>
<dbReference type="Pfam" id="PF02469">
    <property type="entry name" value="Fasciclin"/>
    <property type="match status" value="1"/>
</dbReference>
<accession>A0A858RL81</accession>
<dbReference type="InterPro" id="IPR000782">
    <property type="entry name" value="FAS1_domain"/>
</dbReference>
<keyword evidence="1" id="KW-0732">Signal</keyword>
<evidence type="ECO:0000259" key="2">
    <source>
        <dbReference type="PROSITE" id="PS50213"/>
    </source>
</evidence>
<sequence>MKILFIAAALIAVAPLSLVTSDAQQRSHEAPAKSGNVASVIAGQSDLTVFSTLIDAAGMRKQLSDGGPYTILAPTDDAFQLLGEGALEKLLMPENREKLLAMIRYHIIPVRMEASAIRTGEMKTLQGSKVAIDADSSAIWIGRAEIMRPDVRAGNGVIHAINMVLEPDVE</sequence>
<dbReference type="FunFam" id="2.30.180.10:FF:000032">
    <property type="entry name" value="Fasciclin domain-containing protein, putative"/>
    <property type="match status" value="1"/>
</dbReference>
<dbReference type="InterPro" id="IPR050904">
    <property type="entry name" value="Adhesion/Biosynth-related"/>
</dbReference>
<gene>
    <name evidence="3" type="ORF">HHL09_16730</name>
</gene>
<dbReference type="Proteomes" id="UP000501812">
    <property type="component" value="Chromosome"/>
</dbReference>
<dbReference type="PANTHER" id="PTHR10900">
    <property type="entry name" value="PERIOSTIN-RELATED"/>
    <property type="match status" value="1"/>
</dbReference>
<dbReference type="GO" id="GO:0005615">
    <property type="term" value="C:extracellular space"/>
    <property type="evidence" value="ECO:0007669"/>
    <property type="project" value="TreeGrafter"/>
</dbReference>
<keyword evidence="4" id="KW-1185">Reference proteome</keyword>
<dbReference type="GO" id="GO:0007155">
    <property type="term" value="P:cell adhesion"/>
    <property type="evidence" value="ECO:0007669"/>
    <property type="project" value="TreeGrafter"/>
</dbReference>
<dbReference type="GO" id="GO:0030198">
    <property type="term" value="P:extracellular matrix organization"/>
    <property type="evidence" value="ECO:0007669"/>
    <property type="project" value="TreeGrafter"/>
</dbReference>
<organism evidence="3 4">
    <name type="scientific">Luteolibacter luteus</name>
    <dbReference type="NCBI Taxonomy" id="2728835"/>
    <lineage>
        <taxon>Bacteria</taxon>
        <taxon>Pseudomonadati</taxon>
        <taxon>Verrucomicrobiota</taxon>
        <taxon>Verrucomicrobiia</taxon>
        <taxon>Verrucomicrobiales</taxon>
        <taxon>Verrucomicrobiaceae</taxon>
        <taxon>Luteolibacter</taxon>
    </lineage>
</organism>
<protein>
    <submittedName>
        <fullName evidence="3">Fasciclin domain-containing protein</fullName>
    </submittedName>
</protein>